<feature type="compositionally biased region" description="Basic and acidic residues" evidence="1">
    <location>
        <begin position="1427"/>
        <end position="1444"/>
    </location>
</feature>
<feature type="domain" description="SCP" evidence="3">
    <location>
        <begin position="1772"/>
        <end position="1914"/>
    </location>
</feature>
<dbReference type="SUPFAM" id="SSF55797">
    <property type="entry name" value="PR-1-like"/>
    <property type="match status" value="6"/>
</dbReference>
<evidence type="ECO:0000256" key="1">
    <source>
        <dbReference type="SAM" id="MobiDB-lite"/>
    </source>
</evidence>
<dbReference type="GeneID" id="101241003"/>
<protein>
    <submittedName>
        <fullName evidence="5">Uncharacterized protein LOC101241003 isoform X3</fullName>
    </submittedName>
</protein>
<dbReference type="SMART" id="SM00198">
    <property type="entry name" value="SCP"/>
    <property type="match status" value="6"/>
</dbReference>
<dbReference type="PROSITE" id="PS01009">
    <property type="entry name" value="CRISP_1"/>
    <property type="match status" value="1"/>
</dbReference>
<sequence>MALLAFLFLYIILWFNALSEARNFTADFLKKANELRKNHKASGLVLDSNLTAKAQHLANLIAKDGNFSKPTEPGENTFMLCTNYNRQLLASEAVNAWYDEVCSKEMDFNFRNTNVRKTLSFTQLVWKGSKSVGVGKKIRNTKTSDGEETTCTYVVALFYPPGNIEEAIPNLYSKGRYIHFSENVSPANNTAEYCNKTFQEANLRKKRSTLGKHYQHVNSKKFITRNPERRSLYYKVPAKFYIDPYTGMTKVISPSSLTSQLTSNVQPVTSNPFSRSLPIIPYGQPPIVSYPSFSEVMAPTVPFSYPYQSLSYTQTPEVLSSFYPQPAPPYQVEPNSVRQMPLFKNPIKKDTDIFPDIWQQVALRVHNKLRVEVHQTPALTWNTELAAEAEKQAQYNAMQGNLQHSLNLGDIGENLAYNCLQKEIAPVEESISDWYSEICNSSVDFPITESNSKDVLHFSQVLWASTRFVGCGRAIVDKMLLNDTIVKCTYYCCRYSSGRNFDSEFETNVKKGRFDREKTCNNLHKIIEGAKESASGIIFMDEDVKQQIRKKALKVHNYYRKVHDALPLKLDNDLNLNAESWALEVAREGKLKHSNIVGGFYGENLWFKCTSGYSNITDAQFVKDWYDEVCHPTIYNFKVQKKQKETAHFTQIVWARSTKLGIGFVATKVNGQYCTYVVARYTPKGNTEDKFLENVKEGYFDSETCKSSVKQSENKFPLLNEIKMFSGNKVKANLSVEEKTLVKTNTGESKVLNAPVTQVKVQSLVKNDSALSEKLQPKVQSNAKAKCEIRSPQAAIQDIDEKNYQDDFVIVMNKFRKMHLSQPVTTSAILGAETKATATQYIKGIRKGMVDPGEMVQVTCNPLDRVLPPEDAFSNWYNELCTKNYQFEKETRIHLHATQLIWNETVEVGVAYATKKKKNSLCTVVVAKFFPPGNVPGEFVQNVKKGSFDRSFCGSTNTIAIAALENSDLKNASDILPAGESKQLVKWEEDCDSPTDKKFHFEEINYAPEESKFPLKTKHQSPLEFKFLQVSKTSQESKSPIDKKVLNDSKSTESKAHEQSKLSLEKKPSKQSETTLESNLLQESKSNLESKLPKESKSSLESKLSEGSTAPVTSNFKQDPKLPKELNSQKSKPILESKFSQDSKSALLSKFPVESKNILDSNFPLETKFIPESKTVLDSKFPKKSKSLLESKFSQESTSSIDSQFPQESTSSIDSKFPQESTSSIDSKFPQESTSSIESNFSQESTSLLDSNFPQSFKSPVKSNFSVESESLPESKFPKDFKSNQELKLPEDSKPSPQSKISESSKSLQETKFPEKSKSPLDIKFSEKTKTLSESEFPKDSKSPLQIKVSEESESLSESKLFNESESSKETKIMAESKSLLESKFPEESKSLSENSTQESKLSFEDSDSYDSNNKQASNFSVGVNEVKSETKTQDVLDESKAQRENMPFQNPSPVIDEKFYDNVPVNNQNSSALNDELPQSNMTQLFQTNSSDNSNSSLNNELKNSVVFNISGESTDNENIGKPLKEQKIKMFEKEQKISEKSKSQDNKLKSTLKKFNEEGLKAHNALRSLHGVPLLQIDADLSQKAYELADSVVRSENSEKKDSISLDFGFSVMKKCFFGAKTLSAEEVVLNWWGNAFCEQNAWETKIMNSGTQLIWKNSTKLGMGYAKIKMNEEHCDAVVALYTPKGNKEGEFQANVLTGDFDADVMCEDKNNTLQVAYDLLENSMENVNAPENNSVPVPQPESPPSSSENEIQSTLSEPDIQFPSEEYKFARNALEAHNILRKIHGVPDLKLDDDMNEDAAKYAYKIASKQSLQHASPEERKNDGENLAYRCSSEPSDYQAVLPVKDWYKEVCQSPYLFEESKSQTVTGHFTQLVWKSSTKFGFGFATKKTGNMTCHYSVARYRPAGNVIGEYTSNVLKGSFSPIETCNNLNQILGIASSKRSFLAQLRNRLVNKSKNIVLVQRSHIAHTTKENKAMFSDRPQLKPMYEKYSPKNGKGSLKNSLQPKKQTKKLKHDN</sequence>
<evidence type="ECO:0000256" key="2">
    <source>
        <dbReference type="SAM" id="SignalP"/>
    </source>
</evidence>
<dbReference type="InterPro" id="IPR014044">
    <property type="entry name" value="CAP_dom"/>
</dbReference>
<dbReference type="InterPro" id="IPR035940">
    <property type="entry name" value="CAP_sf"/>
</dbReference>
<evidence type="ECO:0000259" key="3">
    <source>
        <dbReference type="SMART" id="SM00198"/>
    </source>
</evidence>
<feature type="compositionally biased region" description="Polar residues" evidence="1">
    <location>
        <begin position="1071"/>
        <end position="1082"/>
    </location>
</feature>
<feature type="domain" description="SCP" evidence="3">
    <location>
        <begin position="23"/>
        <end position="166"/>
    </location>
</feature>
<feature type="compositionally biased region" description="Low complexity" evidence="1">
    <location>
        <begin position="1295"/>
        <end position="1307"/>
    </location>
</feature>
<feature type="domain" description="SCP" evidence="3">
    <location>
        <begin position="803"/>
        <end position="937"/>
    </location>
</feature>
<feature type="chain" id="PRO_5045313130" evidence="2">
    <location>
        <begin position="22"/>
        <end position="2020"/>
    </location>
</feature>
<feature type="compositionally biased region" description="Polar residues" evidence="1">
    <location>
        <begin position="1410"/>
        <end position="1422"/>
    </location>
</feature>
<feature type="compositionally biased region" description="Basic and acidic residues" evidence="1">
    <location>
        <begin position="1086"/>
        <end position="1104"/>
    </location>
</feature>
<feature type="compositionally biased region" description="Basic and acidic residues" evidence="1">
    <location>
        <begin position="1361"/>
        <end position="1391"/>
    </location>
</feature>
<dbReference type="CDD" id="cd05382">
    <property type="entry name" value="CAP_GAPR1-like"/>
    <property type="match status" value="3"/>
</dbReference>
<feature type="compositionally biased region" description="Basic and acidic residues" evidence="1">
    <location>
        <begin position="1276"/>
        <end position="1294"/>
    </location>
</feature>
<feature type="domain" description="SCP" evidence="3">
    <location>
        <begin position="359"/>
        <end position="503"/>
    </location>
</feature>
<organism evidence="4 5">
    <name type="scientific">Hydra vulgaris</name>
    <name type="common">Hydra</name>
    <name type="synonym">Hydra attenuata</name>
    <dbReference type="NCBI Taxonomy" id="6087"/>
    <lineage>
        <taxon>Eukaryota</taxon>
        <taxon>Metazoa</taxon>
        <taxon>Cnidaria</taxon>
        <taxon>Hydrozoa</taxon>
        <taxon>Hydroidolina</taxon>
        <taxon>Anthoathecata</taxon>
        <taxon>Aplanulata</taxon>
        <taxon>Hydridae</taxon>
        <taxon>Hydra</taxon>
    </lineage>
</organism>
<dbReference type="PANTHER" id="PTHR10334">
    <property type="entry name" value="CYSTEINE-RICH SECRETORY PROTEIN-RELATED"/>
    <property type="match status" value="1"/>
</dbReference>
<evidence type="ECO:0000313" key="4">
    <source>
        <dbReference type="Proteomes" id="UP001652625"/>
    </source>
</evidence>
<feature type="domain" description="SCP" evidence="3">
    <location>
        <begin position="547"/>
        <end position="689"/>
    </location>
</feature>
<feature type="region of interest" description="Disordered" evidence="1">
    <location>
        <begin position="1037"/>
        <end position="1143"/>
    </location>
</feature>
<dbReference type="InterPro" id="IPR001283">
    <property type="entry name" value="CRISP-related"/>
</dbReference>
<keyword evidence="4" id="KW-1185">Reference proteome</keyword>
<feature type="signal peptide" evidence="2">
    <location>
        <begin position="1"/>
        <end position="21"/>
    </location>
</feature>
<dbReference type="InterPro" id="IPR034113">
    <property type="entry name" value="SCP_GAPR1-like"/>
</dbReference>
<dbReference type="InterPro" id="IPR018244">
    <property type="entry name" value="Allrgn_V5/Tpx1_CS"/>
</dbReference>
<feature type="compositionally biased region" description="Polar residues" evidence="1">
    <location>
        <begin position="1198"/>
        <end position="1269"/>
    </location>
</feature>
<feature type="compositionally biased region" description="Basic and acidic residues" evidence="1">
    <location>
        <begin position="1312"/>
        <end position="1342"/>
    </location>
</feature>
<proteinExistence type="predicted"/>
<dbReference type="Gene3D" id="3.40.33.10">
    <property type="entry name" value="CAP"/>
    <property type="match status" value="6"/>
</dbReference>
<feature type="compositionally biased region" description="Polar residues" evidence="1">
    <location>
        <begin position="1392"/>
        <end position="1401"/>
    </location>
</feature>
<feature type="region of interest" description="Disordered" evidence="1">
    <location>
        <begin position="1731"/>
        <end position="1759"/>
    </location>
</feature>
<feature type="compositionally biased region" description="Basic and acidic residues" evidence="1">
    <location>
        <begin position="1039"/>
        <end position="1070"/>
    </location>
</feature>
<accession>A0ABM4DPD9</accession>
<dbReference type="Proteomes" id="UP001652625">
    <property type="component" value="Chromosome 15"/>
</dbReference>
<reference evidence="5" key="1">
    <citation type="submission" date="2025-08" db="UniProtKB">
        <authorList>
            <consortium name="RefSeq"/>
        </authorList>
    </citation>
    <scope>IDENTIFICATION</scope>
</reference>
<feature type="region of interest" description="Disordered" evidence="1">
    <location>
        <begin position="1982"/>
        <end position="2020"/>
    </location>
</feature>
<gene>
    <name evidence="5" type="primary">LOC101241003</name>
</gene>
<dbReference type="RefSeq" id="XP_065676446.1">
    <property type="nucleotide sequence ID" value="XM_065820374.1"/>
</dbReference>
<keyword evidence="2" id="KW-0732">Signal</keyword>
<name>A0ABM4DPD9_HYDVU</name>
<feature type="domain" description="SCP" evidence="3">
    <location>
        <begin position="1556"/>
        <end position="1693"/>
    </location>
</feature>
<feature type="region of interest" description="Disordered" evidence="1">
    <location>
        <begin position="1190"/>
        <end position="1455"/>
    </location>
</feature>
<dbReference type="Pfam" id="PF00188">
    <property type="entry name" value="CAP"/>
    <property type="match status" value="6"/>
</dbReference>
<feature type="compositionally biased region" description="Basic residues" evidence="1">
    <location>
        <begin position="2011"/>
        <end position="2020"/>
    </location>
</feature>
<evidence type="ECO:0000313" key="5">
    <source>
        <dbReference type="RefSeq" id="XP_065676446.1"/>
    </source>
</evidence>